<dbReference type="Gene3D" id="3.40.20.10">
    <property type="entry name" value="Severin"/>
    <property type="match status" value="1"/>
</dbReference>
<evidence type="ECO:0000256" key="2">
    <source>
        <dbReference type="ARBA" id="ARBA00023203"/>
    </source>
</evidence>
<evidence type="ECO:0000313" key="6">
    <source>
        <dbReference type="Proteomes" id="UP000285060"/>
    </source>
</evidence>
<organism evidence="5 6">
    <name type="scientific">Aphanomyces invadans</name>
    <dbReference type="NCBI Taxonomy" id="157072"/>
    <lineage>
        <taxon>Eukaryota</taxon>
        <taxon>Sar</taxon>
        <taxon>Stramenopiles</taxon>
        <taxon>Oomycota</taxon>
        <taxon>Saprolegniomycetes</taxon>
        <taxon>Saprolegniales</taxon>
        <taxon>Verrucalvaceae</taxon>
        <taxon>Aphanomyces</taxon>
    </lineage>
</organism>
<feature type="domain" description="Protein kinase" evidence="3">
    <location>
        <begin position="1"/>
        <end position="231"/>
    </location>
</feature>
<dbReference type="GO" id="GO:0030042">
    <property type="term" value="P:actin filament depolymerization"/>
    <property type="evidence" value="ECO:0007669"/>
    <property type="project" value="InterPro"/>
</dbReference>
<evidence type="ECO:0008006" key="7">
    <source>
        <dbReference type="Google" id="ProtNLM"/>
    </source>
</evidence>
<dbReference type="InterPro" id="IPR001245">
    <property type="entry name" value="Ser-Thr/Tyr_kinase_cat_dom"/>
</dbReference>
<dbReference type="InterPro" id="IPR002108">
    <property type="entry name" value="ADF-H"/>
</dbReference>
<dbReference type="PROSITE" id="PS51263">
    <property type="entry name" value="ADF_H"/>
    <property type="match status" value="1"/>
</dbReference>
<dbReference type="InterPro" id="IPR051681">
    <property type="entry name" value="Ser/Thr_Kinases-Pseudokinases"/>
</dbReference>
<reference evidence="5 6" key="1">
    <citation type="submission" date="2018-08" db="EMBL/GenBank/DDBJ databases">
        <title>Aphanomyces genome sequencing and annotation.</title>
        <authorList>
            <person name="Minardi D."/>
            <person name="Oidtmann B."/>
            <person name="Van Der Giezen M."/>
            <person name="Studholme D.J."/>
        </authorList>
    </citation>
    <scope>NUCLEOTIDE SEQUENCE [LARGE SCALE GENOMIC DNA]</scope>
    <source>
        <strain evidence="5 6">NJM0002</strain>
    </source>
</reference>
<dbReference type="PANTHER" id="PTHR44329:SF214">
    <property type="entry name" value="PROTEIN KINASE DOMAIN-CONTAINING PROTEIN"/>
    <property type="match status" value="1"/>
</dbReference>
<dbReference type="InterPro" id="IPR029006">
    <property type="entry name" value="ADF-H/Gelsolin-like_dom_sf"/>
</dbReference>
<evidence type="ECO:0000313" key="5">
    <source>
        <dbReference type="EMBL" id="RHY32707.1"/>
    </source>
</evidence>
<gene>
    <name evidence="5" type="ORF">DYB32_002321</name>
</gene>
<dbReference type="PROSITE" id="PS50011">
    <property type="entry name" value="PROTEIN_KINASE_DOM"/>
    <property type="match status" value="1"/>
</dbReference>
<evidence type="ECO:0000259" key="4">
    <source>
        <dbReference type="PROSITE" id="PS51263"/>
    </source>
</evidence>
<dbReference type="GO" id="GO:0004674">
    <property type="term" value="F:protein serine/threonine kinase activity"/>
    <property type="evidence" value="ECO:0007669"/>
    <property type="project" value="TreeGrafter"/>
</dbReference>
<dbReference type="CDD" id="cd11286">
    <property type="entry name" value="ADF_cofilin_like"/>
    <property type="match status" value="1"/>
</dbReference>
<comment type="similarity">
    <text evidence="1">Belongs to the actin-binding proteins ADF family.</text>
</comment>
<dbReference type="Proteomes" id="UP000285060">
    <property type="component" value="Unassembled WGS sequence"/>
</dbReference>
<sequence length="377" mass="41653">MAIRGYRDTSIGTLGEQWVVVKPLFSDHEVDTLTMYATLVHPKIVVFIGVTWDLSGTLSIVTAFCRRGSVRSVLLNGAKPLVQERVDRKLSLATDVAEALTYLHFLRQPFVHLNLSLDTIFINEDWTAALRLPAVDRGHAGGQRPWVAPEIVRMESPPTTKADMYSFGVFLLALDKELDPSDSTVDGKMEIVFADEKLGALGAQCLDTDPTKRPSAMDVVYRLRNLMHDDVAIVLGDDAAVNTFNNFKLQAADHKFRYVTFKIENNEFVVDKTGPREHTYEDFAKALAGDLTAPNPVYECRHGVIDLDCTSKDGRSVAKLVFVSWSPENASIKNKMVYSSSKEALKSVCVGVGIFLNATDASELEFATIADGVSKFL</sequence>
<dbReference type="InterPro" id="IPR011009">
    <property type="entry name" value="Kinase-like_dom_sf"/>
</dbReference>
<dbReference type="GO" id="GO:0005524">
    <property type="term" value="F:ATP binding"/>
    <property type="evidence" value="ECO:0007669"/>
    <property type="project" value="InterPro"/>
</dbReference>
<dbReference type="InterPro" id="IPR000719">
    <property type="entry name" value="Prot_kinase_dom"/>
</dbReference>
<feature type="domain" description="ADF-H" evidence="4">
    <location>
        <begin position="232"/>
        <end position="374"/>
    </location>
</feature>
<evidence type="ECO:0000259" key="3">
    <source>
        <dbReference type="PROSITE" id="PS50011"/>
    </source>
</evidence>
<dbReference type="Pfam" id="PF00241">
    <property type="entry name" value="Cofilin_ADF"/>
    <property type="match status" value="1"/>
</dbReference>
<dbReference type="VEuPathDB" id="FungiDB:H310_06030"/>
<dbReference type="SMART" id="SM00102">
    <property type="entry name" value="ADF"/>
    <property type="match status" value="1"/>
</dbReference>
<keyword evidence="2" id="KW-0009">Actin-binding</keyword>
<comment type="caution">
    <text evidence="5">The sequence shown here is derived from an EMBL/GenBank/DDBJ whole genome shotgun (WGS) entry which is preliminary data.</text>
</comment>
<protein>
    <recommendedName>
        <fullName evidence="7">ADF-H domain-containing protein</fullName>
    </recommendedName>
</protein>
<dbReference type="AlphaFoldDB" id="A0A418B3U6"/>
<dbReference type="EMBL" id="QUSY01000118">
    <property type="protein sequence ID" value="RHY32707.1"/>
    <property type="molecule type" value="Genomic_DNA"/>
</dbReference>
<dbReference type="VEuPathDB" id="FungiDB:H310_06031"/>
<name>A0A418B3U6_9STRA</name>
<evidence type="ECO:0000256" key="1">
    <source>
        <dbReference type="ARBA" id="ARBA00006844"/>
    </source>
</evidence>
<proteinExistence type="inferred from homology"/>
<dbReference type="Gene3D" id="1.10.510.10">
    <property type="entry name" value="Transferase(Phosphotransferase) domain 1"/>
    <property type="match status" value="1"/>
</dbReference>
<dbReference type="SUPFAM" id="SSF55753">
    <property type="entry name" value="Actin depolymerizing proteins"/>
    <property type="match status" value="1"/>
</dbReference>
<dbReference type="GO" id="GO:0015629">
    <property type="term" value="C:actin cytoskeleton"/>
    <property type="evidence" value="ECO:0007669"/>
    <property type="project" value="InterPro"/>
</dbReference>
<keyword evidence="6" id="KW-1185">Reference proteome</keyword>
<dbReference type="SUPFAM" id="SSF56112">
    <property type="entry name" value="Protein kinase-like (PK-like)"/>
    <property type="match status" value="1"/>
</dbReference>
<dbReference type="PANTHER" id="PTHR44329">
    <property type="entry name" value="SERINE/THREONINE-PROTEIN KINASE TNNI3K-RELATED"/>
    <property type="match status" value="1"/>
</dbReference>
<dbReference type="InterPro" id="IPR017904">
    <property type="entry name" value="ADF/Cofilin"/>
</dbReference>
<accession>A0A418B3U6</accession>
<dbReference type="GO" id="GO:0003779">
    <property type="term" value="F:actin binding"/>
    <property type="evidence" value="ECO:0007669"/>
    <property type="project" value="UniProtKB-KW"/>
</dbReference>
<dbReference type="Pfam" id="PF07714">
    <property type="entry name" value="PK_Tyr_Ser-Thr"/>
    <property type="match status" value="1"/>
</dbReference>